<feature type="transmembrane region" description="Helical" evidence="1">
    <location>
        <begin position="58"/>
        <end position="77"/>
    </location>
</feature>
<reference evidence="2 3" key="1">
    <citation type="submission" date="2022-10" db="EMBL/GenBank/DDBJ databases">
        <title>The complete genomes of actinobacterial strains from the NBC collection.</title>
        <authorList>
            <person name="Joergensen T.S."/>
            <person name="Alvarez Arevalo M."/>
            <person name="Sterndorff E.B."/>
            <person name="Faurdal D."/>
            <person name="Vuksanovic O."/>
            <person name="Mourched A.-S."/>
            <person name="Charusanti P."/>
            <person name="Shaw S."/>
            <person name="Blin K."/>
            <person name="Weber T."/>
        </authorList>
    </citation>
    <scope>NUCLEOTIDE SEQUENCE [LARGE SCALE GENOMIC DNA]</scope>
    <source>
        <strain evidence="2 3">NBC 01774</strain>
    </source>
</reference>
<keyword evidence="1" id="KW-1133">Transmembrane helix</keyword>
<dbReference type="EMBL" id="CP109106">
    <property type="protein sequence ID" value="WSB74320.1"/>
    <property type="molecule type" value="Genomic_DNA"/>
</dbReference>
<dbReference type="RefSeq" id="WP_326623842.1">
    <property type="nucleotide sequence ID" value="NZ_CP109106.1"/>
</dbReference>
<dbReference type="Proteomes" id="UP001344251">
    <property type="component" value="Chromosome"/>
</dbReference>
<feature type="transmembrane region" description="Helical" evidence="1">
    <location>
        <begin position="28"/>
        <end position="51"/>
    </location>
</feature>
<sequence>MYVLIHTAAWVAISQTDGREDHFLESMVLGLDVLPIIGIPTLLIAVLAVSVHKRMGVVRFRVLLALPLILCAWPLLYTGPPEIGCQVMAQIAFAALIPAPLFPQERLGRAEGWGRPSPDRR</sequence>
<name>A0ABZ1FWP8_9ACTN</name>
<evidence type="ECO:0000256" key="1">
    <source>
        <dbReference type="SAM" id="Phobius"/>
    </source>
</evidence>
<evidence type="ECO:0000313" key="2">
    <source>
        <dbReference type="EMBL" id="WSB74320.1"/>
    </source>
</evidence>
<organism evidence="2 3">
    <name type="scientific">Streptomyces decoyicus</name>
    <dbReference type="NCBI Taxonomy" id="249567"/>
    <lineage>
        <taxon>Bacteria</taxon>
        <taxon>Bacillati</taxon>
        <taxon>Actinomycetota</taxon>
        <taxon>Actinomycetes</taxon>
        <taxon>Kitasatosporales</taxon>
        <taxon>Streptomycetaceae</taxon>
        <taxon>Streptomyces</taxon>
    </lineage>
</organism>
<gene>
    <name evidence="2" type="ORF">OG863_35265</name>
</gene>
<evidence type="ECO:0000313" key="3">
    <source>
        <dbReference type="Proteomes" id="UP001344251"/>
    </source>
</evidence>
<accession>A0ABZ1FWP8</accession>
<keyword evidence="3" id="KW-1185">Reference proteome</keyword>
<keyword evidence="1" id="KW-0472">Membrane</keyword>
<keyword evidence="1" id="KW-0812">Transmembrane</keyword>
<protein>
    <recommendedName>
        <fullName evidence="4">Integral membrane protein</fullName>
    </recommendedName>
</protein>
<proteinExistence type="predicted"/>
<evidence type="ECO:0008006" key="4">
    <source>
        <dbReference type="Google" id="ProtNLM"/>
    </source>
</evidence>